<proteinExistence type="predicted"/>
<gene>
    <name evidence="1" type="ORF">MP1_gp0084</name>
</gene>
<dbReference type="Proteomes" id="UP000203816">
    <property type="component" value="Segment"/>
</dbReference>
<dbReference type="RefSeq" id="YP_009279942.1">
    <property type="nucleotide sequence ID" value="NC_031020.1"/>
</dbReference>
<dbReference type="GeneID" id="29059478"/>
<dbReference type="KEGG" id="vg:29059478"/>
<evidence type="ECO:0000313" key="1">
    <source>
        <dbReference type="EMBL" id="ANM46581.1"/>
    </source>
</evidence>
<evidence type="ECO:0000313" key="2">
    <source>
        <dbReference type="Proteomes" id="UP000203816"/>
    </source>
</evidence>
<dbReference type="EMBL" id="KX078569">
    <property type="protein sequence ID" value="ANM46581.1"/>
    <property type="molecule type" value="Genomic_DNA"/>
</dbReference>
<accession>A0A192YCH7</accession>
<name>A0A192YCH7_9CAUD</name>
<reference evidence="1 2" key="1">
    <citation type="submission" date="2016-04" db="EMBL/GenBank/DDBJ databases">
        <title>Comparative genomics of Morganella phages MP1 and MP2 define new clades among the T4 and T7-like Viruses.</title>
        <authorList>
            <person name="Pinto G."/>
            <person name="Oliveira A."/>
            <person name="Malgorzata L."/>
            <person name="Kropinski A."/>
            <person name="Azeredo J."/>
        </authorList>
    </citation>
    <scope>NUCLEOTIDE SEQUENCE [LARGE SCALE GENOMIC DNA]</scope>
</reference>
<organism evidence="1 2">
    <name type="scientific">Morganella phage vB_MmoM_MP1</name>
    <dbReference type="NCBI Taxonomy" id="1852628"/>
    <lineage>
        <taxon>Viruses</taxon>
        <taxon>Duplodnaviria</taxon>
        <taxon>Heunggongvirae</taxon>
        <taxon>Uroviricota</taxon>
        <taxon>Caudoviricetes</taxon>
        <taxon>Pantevenvirales</taxon>
        <taxon>Straboviridae</taxon>
        <taxon>Gualtarvirus</taxon>
        <taxon>Gualtarvirus mp1</taxon>
    </lineage>
</organism>
<keyword evidence="2" id="KW-1185">Reference proteome</keyword>
<protein>
    <submittedName>
        <fullName evidence="1">Uncharacterized protein</fullName>
    </submittedName>
</protein>
<sequence length="92" mass="10435">MKSLPLESAEKLLKCGWVLCVEIDEVSVFKRNTKTKEMILTGEKKQTLHYTIREKSSDKAGLYVNKLVASKMIKLGFEAIRVESVYALGEIK</sequence>